<dbReference type="PANTHER" id="PTHR44094:SF8">
    <property type="entry name" value="DNAJ HEAT SHOCK N-TERMINAL DOMAIN-CONTAINING PROTEIN-RELATED"/>
    <property type="match status" value="1"/>
</dbReference>
<keyword evidence="2" id="KW-0812">Transmembrane</keyword>
<feature type="compositionally biased region" description="Basic and acidic residues" evidence="1">
    <location>
        <begin position="781"/>
        <end position="795"/>
    </location>
</feature>
<accession>A0A060RVA6</accession>
<feature type="domain" description="J" evidence="3">
    <location>
        <begin position="535"/>
        <end position="600"/>
    </location>
</feature>
<dbReference type="InterPro" id="IPR036869">
    <property type="entry name" value="J_dom_sf"/>
</dbReference>
<proteinExistence type="predicted"/>
<evidence type="ECO:0000313" key="5">
    <source>
        <dbReference type="Proteomes" id="UP000027581"/>
    </source>
</evidence>
<protein>
    <submittedName>
        <fullName evidence="4">RESA-like protein with PHIST and DnaJ domains</fullName>
    </submittedName>
</protein>
<dbReference type="PROSITE" id="PS50076">
    <property type="entry name" value="DNAJ_2"/>
    <property type="match status" value="1"/>
</dbReference>
<dbReference type="VEuPathDB" id="PlasmoDB:PRCDC_1200500"/>
<dbReference type="CDD" id="cd06257">
    <property type="entry name" value="DnaJ"/>
    <property type="match status" value="1"/>
</dbReference>
<dbReference type="InterPro" id="IPR026894">
    <property type="entry name" value="DnaJ_X"/>
</dbReference>
<dbReference type="SMART" id="SM00271">
    <property type="entry name" value="DnaJ"/>
    <property type="match status" value="1"/>
</dbReference>
<feature type="region of interest" description="Disordered" evidence="1">
    <location>
        <begin position="777"/>
        <end position="800"/>
    </location>
</feature>
<dbReference type="InterPro" id="IPR019111">
    <property type="entry name" value="PRESA_N"/>
</dbReference>
<evidence type="ECO:0000313" key="4">
    <source>
        <dbReference type="EMBL" id="CDO65294.1"/>
    </source>
</evidence>
<dbReference type="Pfam" id="PF00226">
    <property type="entry name" value="DnaJ"/>
    <property type="match status" value="1"/>
</dbReference>
<evidence type="ECO:0000256" key="1">
    <source>
        <dbReference type="SAM" id="MobiDB-lite"/>
    </source>
</evidence>
<dbReference type="Gene3D" id="1.10.287.110">
    <property type="entry name" value="DnaJ domain"/>
    <property type="match status" value="1"/>
</dbReference>
<reference evidence="4" key="2">
    <citation type="submission" date="2014-05" db="EMBL/GenBank/DDBJ databases">
        <title>The genome sequences of chimpanzee malaria parasites reveal the path to human adaptation.</title>
        <authorList>
            <person name="Otto T.D."/>
            <person name="Rayner J.C."/>
            <person name="Boehme U."/>
            <person name="Pain A."/>
            <person name="Spottiswoode N."/>
            <person name="Sanders M."/>
            <person name="Quail M."/>
            <person name="Ollomo B."/>
            <person name="Renaud F."/>
            <person name="Thomas A.W."/>
            <person name="Prugnolle F."/>
            <person name="Conway D.J."/>
            <person name="Newbold C."/>
            <person name="Berriman M."/>
        </authorList>
    </citation>
    <scope>NUCLEOTIDE SEQUENCE [LARGE SCALE GENOMIC DNA]</scope>
    <source>
        <strain evidence="4">CDC</strain>
    </source>
</reference>
<reference evidence="4" key="1">
    <citation type="submission" date="2014-01" db="EMBL/GenBank/DDBJ databases">
        <authorList>
            <person name="Aslett M."/>
        </authorList>
    </citation>
    <scope>NUCLEOTIDE SEQUENCE</scope>
    <source>
        <strain evidence="4">CDC</strain>
    </source>
</reference>
<dbReference type="AlphaFoldDB" id="A0A060RVA6"/>
<evidence type="ECO:0000256" key="2">
    <source>
        <dbReference type="SAM" id="Phobius"/>
    </source>
</evidence>
<dbReference type="PRINTS" id="PR00625">
    <property type="entry name" value="JDOMAIN"/>
</dbReference>
<dbReference type="PhylomeDB" id="A0A060RVA6"/>
<dbReference type="PROSITE" id="PS00636">
    <property type="entry name" value="DNAJ_1"/>
    <property type="match status" value="1"/>
</dbReference>
<dbReference type="Pfam" id="PF09687">
    <property type="entry name" value="PRESAN"/>
    <property type="match status" value="1"/>
</dbReference>
<feature type="transmembrane region" description="Helical" evidence="2">
    <location>
        <begin position="49"/>
        <end position="70"/>
    </location>
</feature>
<name>A0A060RVA6_PLARE</name>
<dbReference type="EMBL" id="HG810773">
    <property type="protein sequence ID" value="CDO65294.1"/>
    <property type="molecule type" value="Genomic_DNA"/>
</dbReference>
<dbReference type="InterPro" id="IPR052423">
    <property type="entry name" value="EMIR"/>
</dbReference>
<dbReference type="SUPFAM" id="SSF46565">
    <property type="entry name" value="Chaperone J-domain"/>
    <property type="match status" value="1"/>
</dbReference>
<evidence type="ECO:0000259" key="3">
    <source>
        <dbReference type="PROSITE" id="PS50076"/>
    </source>
</evidence>
<sequence>MQFFNKSYRSLLRILLDINNNIKEDYRYAAHVHYNKKKEKKNIRNEHNFLNSPIYISTIIYFIAICYFILLNTCIPNNNELYGETYCYKDKRYLCEAETINISRSNVSTTLTSNFFSLLYNTSPCKLDDVFENKEEYMLKYIQEILGNLNKYITWDNYGVILHIDDYTPVTYNNKDIEIDKKIEMIWKKKQHRIEDIKDSWDEVMLNESSKYSNTVIELKRYYDKLRYQRLILKRDYDDIWNDYSKFLFIIEKHMKTELYKIFNVWYYKKALYMSEYRKLVNSCRIAWKALSNHLKYALKMTMIYDIEKMKHIREADFKNAIMHLYLKKHDDDDDDDGYSNKQGNEKRKKKKKKKKEGFFHNFFCFLNDPYEIKDKETISPNKDFNLSAVNYLECCRTAQHIDKEKKTQSCKVDEETMTELGNPIDTRMSERLKELREYEKKKKEKEKSNSKYVFDYGSFEEKSESEKSLDNSKNFIFSEQVRSTNSGMHYSLDIEAEEVLSKNKNNKEHGMNYLLKENNYNNHSGNTVSPVNTIYYEILNVDTKAELKEIKSNYYHLSLQYHPDYNIGDRIAKLKFRLVSEAYQVLSDDERRRNYNKHGLKATEKMFLLEPGLLFMIMFSIDEMSDYVGELKLFYFIKEAFEKKKLIEDIESPFEDMDAKMENDQRKREVVLALLLRERIQPYVDNNKEWMCEMEKEIKSLLESSHSNAILGSIGWTYENVATKYLSEIKSKWRLKEPMSKYNASFRHVNRSNRTKMTKLSSRFSGMFSCSSVLKPQEPSIREKKSSSDNDHNEGSAGIYNMDNMLSEETLSLLEIDENKYFGFMTMHILTLILWDIEETTKYVASRVLRDEGVDENTRIKRAEALQILGKLMQKWSLSVKSKKEISVKDIIEIMEKARAYNM</sequence>
<keyword evidence="2" id="KW-1133">Transmembrane helix</keyword>
<dbReference type="PANTHER" id="PTHR44094">
    <property type="entry name" value="DNAJ HEAT SHOCK N-TERMINAL DOMAIN-CONTAINING PROTEIN"/>
    <property type="match status" value="1"/>
</dbReference>
<keyword evidence="2" id="KW-0472">Membrane</keyword>
<keyword evidence="5" id="KW-1185">Reference proteome</keyword>
<gene>
    <name evidence="4" type="ORF">PRCDC_1200500</name>
</gene>
<dbReference type="VEuPathDB" id="PlasmoDB:PRG01_1204800"/>
<dbReference type="InterPro" id="IPR001623">
    <property type="entry name" value="DnaJ_domain"/>
</dbReference>
<organism evidence="4 5">
    <name type="scientific">Plasmodium reichenowi</name>
    <dbReference type="NCBI Taxonomy" id="5854"/>
    <lineage>
        <taxon>Eukaryota</taxon>
        <taxon>Sar</taxon>
        <taxon>Alveolata</taxon>
        <taxon>Apicomplexa</taxon>
        <taxon>Aconoidasida</taxon>
        <taxon>Haemosporida</taxon>
        <taxon>Plasmodiidae</taxon>
        <taxon>Plasmodium</taxon>
        <taxon>Plasmodium (Laverania)</taxon>
    </lineage>
</organism>
<dbReference type="Proteomes" id="UP000027581">
    <property type="component" value="Unassembled WGS sequence"/>
</dbReference>
<dbReference type="InterPro" id="IPR018253">
    <property type="entry name" value="DnaJ_domain_CS"/>
</dbReference>
<dbReference type="Pfam" id="PF14308">
    <property type="entry name" value="DnaJ-X"/>
    <property type="match status" value="1"/>
</dbReference>
<feature type="region of interest" description="Disordered" evidence="1">
    <location>
        <begin position="333"/>
        <end position="353"/>
    </location>
</feature>